<reference evidence="2 3" key="1">
    <citation type="journal article" date="2016" name="BMC Genomics">
        <title>Genomic analysis of the nitrate-respiring Sphingopyxis granuli (formerly Sphingomonas macrogoltabida) strain TFA.</title>
        <authorList>
            <person name="Garcia-Romero I."/>
            <person name="Perez-Pulido A.J."/>
            <person name="Gonzalez-Flores Y.E."/>
            <person name="Reyes-Ramirez F."/>
            <person name="Santero E."/>
            <person name="Floriano B."/>
        </authorList>
    </citation>
    <scope>NUCLEOTIDE SEQUENCE [LARGE SCALE GENOMIC DNA]</scope>
    <source>
        <strain evidence="2 3">TFA</strain>
    </source>
</reference>
<feature type="binding site" evidence="1">
    <location>
        <position position="191"/>
    </location>
    <ligand>
        <name>[4Fe-4S] cluster</name>
        <dbReference type="ChEBI" id="CHEBI:49883"/>
    </ligand>
</feature>
<feature type="binding site" evidence="1">
    <location>
        <position position="178"/>
    </location>
    <ligand>
        <name>[4Fe-4S] cluster</name>
        <dbReference type="ChEBI" id="CHEBI:49883"/>
    </ligand>
</feature>
<accession>A0AA86L687</accession>
<name>A0AA86L687_9SPHN</name>
<dbReference type="EMBL" id="CP012199">
    <property type="protein sequence ID" value="AMG76192.1"/>
    <property type="molecule type" value="Genomic_DNA"/>
</dbReference>
<keyword evidence="1" id="KW-0479">Metal-binding</keyword>
<comment type="pathway">
    <text evidence="1">Cofactor biosynthesis; ubiquinone biosynthesis.</text>
</comment>
<gene>
    <name evidence="2" type="primary">yhbV</name>
    <name evidence="1" type="synonym">ubiV</name>
    <name evidence="2" type="ORF">SGRAN_3860</name>
</gene>
<organism evidence="2 3">
    <name type="scientific">Sphingopyxis granuli</name>
    <dbReference type="NCBI Taxonomy" id="267128"/>
    <lineage>
        <taxon>Bacteria</taxon>
        <taxon>Pseudomonadati</taxon>
        <taxon>Pseudomonadota</taxon>
        <taxon>Alphaproteobacteria</taxon>
        <taxon>Sphingomonadales</taxon>
        <taxon>Sphingomonadaceae</taxon>
        <taxon>Sphingopyxis</taxon>
    </lineage>
</organism>
<keyword evidence="1" id="KW-0411">Iron-sulfur</keyword>
<feature type="binding site" evidence="1">
    <location>
        <position position="43"/>
    </location>
    <ligand>
        <name>[4Fe-4S] cluster</name>
        <dbReference type="ChEBI" id="CHEBI:49883"/>
    </ligand>
</feature>
<keyword evidence="3" id="KW-1185">Reference proteome</keyword>
<feature type="binding site" evidence="1">
    <location>
        <position position="195"/>
    </location>
    <ligand>
        <name>[4Fe-4S] cluster</name>
        <dbReference type="ChEBI" id="CHEBI:49883"/>
    </ligand>
</feature>
<comment type="subunit">
    <text evidence="1">Forms a heterodimer with UbiU.</text>
</comment>
<keyword evidence="1" id="KW-0831">Ubiquinone biosynthesis</keyword>
<evidence type="ECO:0000313" key="2">
    <source>
        <dbReference type="EMBL" id="AMG76192.1"/>
    </source>
</evidence>
<dbReference type="HAMAP" id="MF_02233">
    <property type="entry name" value="UbiV"/>
    <property type="match status" value="1"/>
</dbReference>
<dbReference type="Pfam" id="PF01136">
    <property type="entry name" value="Peptidase_U32"/>
    <property type="match status" value="1"/>
</dbReference>
<keyword evidence="1" id="KW-0004">4Fe-4S</keyword>
<dbReference type="GO" id="GO:0006744">
    <property type="term" value="P:ubiquinone biosynthetic process"/>
    <property type="evidence" value="ECO:0007669"/>
    <property type="project" value="UniProtKB-UniRule"/>
</dbReference>
<dbReference type="InterPro" id="IPR001539">
    <property type="entry name" value="Peptidase_U32"/>
</dbReference>
<evidence type="ECO:0000256" key="1">
    <source>
        <dbReference type="HAMAP-Rule" id="MF_02233"/>
    </source>
</evidence>
<dbReference type="Proteomes" id="UP000058599">
    <property type="component" value="Chromosome"/>
</dbReference>
<proteinExistence type="inferred from homology"/>
<comment type="similarity">
    <text evidence="1">Belongs to the peptidase U32 family. UbiV subfamily.</text>
</comment>
<dbReference type="GO" id="GO:0046872">
    <property type="term" value="F:metal ion binding"/>
    <property type="evidence" value="ECO:0007669"/>
    <property type="project" value="UniProtKB-KW"/>
</dbReference>
<dbReference type="PANTHER" id="PTHR30217">
    <property type="entry name" value="PEPTIDASE U32 FAMILY"/>
    <property type="match status" value="1"/>
</dbReference>
<dbReference type="InterPro" id="IPR051454">
    <property type="entry name" value="RNA/ubiquinone_mod_enzymes"/>
</dbReference>
<evidence type="ECO:0000313" key="3">
    <source>
        <dbReference type="Proteomes" id="UP000058599"/>
    </source>
</evidence>
<protein>
    <recommendedName>
        <fullName evidence="1">Ubiquinone biosynthesis protein UbiV</fullName>
    </recommendedName>
</protein>
<dbReference type="KEGG" id="sgi:SGRAN_3860"/>
<dbReference type="GO" id="GO:0051539">
    <property type="term" value="F:4 iron, 4 sulfur cluster binding"/>
    <property type="evidence" value="ECO:0007669"/>
    <property type="project" value="UniProtKB-UniRule"/>
</dbReference>
<dbReference type="AlphaFoldDB" id="A0AA86L687"/>
<dbReference type="InterPro" id="IPR043693">
    <property type="entry name" value="UbiV"/>
</dbReference>
<keyword evidence="2" id="KW-0378">Hydrolase</keyword>
<dbReference type="GO" id="GO:0008233">
    <property type="term" value="F:peptidase activity"/>
    <property type="evidence" value="ECO:0007669"/>
    <property type="project" value="UniProtKB-KW"/>
</dbReference>
<dbReference type="RefSeq" id="WP_237234036.1">
    <property type="nucleotide sequence ID" value="NZ_CP012199.1"/>
</dbReference>
<dbReference type="PANTHER" id="PTHR30217:SF11">
    <property type="entry name" value="UBIQUINONE BIOSYNTHESIS PROTEIN UBIV"/>
    <property type="match status" value="1"/>
</dbReference>
<keyword evidence="1" id="KW-0408">Iron</keyword>
<comment type="cofactor">
    <cofactor evidence="1">
        <name>[4Fe-4S] cluster</name>
        <dbReference type="ChEBI" id="CHEBI:49883"/>
    </cofactor>
</comment>
<dbReference type="NCBIfam" id="NF011991">
    <property type="entry name" value="PRK15447.1"/>
    <property type="match status" value="1"/>
</dbReference>
<comment type="function">
    <text evidence="1">Required for O(2)-independent ubiquinone (coenzyme Q) biosynthesis. Together with UbiU, is essential for the C6-hydroxylation reaction in the oxygen-independent ubiquinone biosynthesis pathway.</text>
</comment>
<keyword evidence="2" id="KW-0645">Protease</keyword>
<sequence>MSTAKLTLGPILFHWDADRKRDFYARIADEAPIDTVYLGEVVCSKRSPFFDRHYPEVIERLERAGKQVVLSTLAEVVLPRERRAITELCAQTDYPVEVNNAAGLSAASGRPHRIGPMMNVYNERSMAYLARAGAAHFTLPAELPRGAAEGLARTAADLGAATEVQVFGRASLAVSARCYHARAHRRTKDDCQFVCGEDPDGMPLRTLDGQAMLAINGIQTLSHSYVNLIAELDEMRAMGIDHYRLMPHGVDMVAVATIFADRAAGRTDAAQAAERIEALDIGAPFSNGFWHGIAGHRYWPARLHAAST</sequence>
<dbReference type="GO" id="GO:0006508">
    <property type="term" value="P:proteolysis"/>
    <property type="evidence" value="ECO:0007669"/>
    <property type="project" value="UniProtKB-KW"/>
</dbReference>